<evidence type="ECO:0000313" key="11">
    <source>
        <dbReference type="Proteomes" id="UP001381693"/>
    </source>
</evidence>
<reference evidence="10 11" key="1">
    <citation type="submission" date="2023-11" db="EMBL/GenBank/DDBJ databases">
        <title>Halocaridina rubra genome assembly.</title>
        <authorList>
            <person name="Smith C."/>
        </authorList>
    </citation>
    <scope>NUCLEOTIDE SEQUENCE [LARGE SCALE GENOMIC DNA]</scope>
    <source>
        <strain evidence="10">EP-1</strain>
        <tissue evidence="10">Whole</tissue>
    </source>
</reference>
<evidence type="ECO:0000256" key="4">
    <source>
        <dbReference type="ARBA" id="ARBA00022771"/>
    </source>
</evidence>
<comment type="subcellular location">
    <subcellularLocation>
        <location evidence="1">Nucleus</location>
    </subcellularLocation>
</comment>
<evidence type="ECO:0000259" key="9">
    <source>
        <dbReference type="PROSITE" id="PS50157"/>
    </source>
</evidence>
<dbReference type="InterPro" id="IPR013087">
    <property type="entry name" value="Znf_C2H2_type"/>
</dbReference>
<comment type="caution">
    <text evidence="10">The sequence shown here is derived from an EMBL/GenBank/DDBJ whole genome shotgun (WGS) entry which is preliminary data.</text>
</comment>
<dbReference type="PROSITE" id="PS00028">
    <property type="entry name" value="ZINC_FINGER_C2H2_1"/>
    <property type="match status" value="7"/>
</dbReference>
<feature type="domain" description="C2H2-type" evidence="9">
    <location>
        <begin position="1162"/>
        <end position="1190"/>
    </location>
</feature>
<keyword evidence="4 7" id="KW-0863">Zinc-finger</keyword>
<dbReference type="Pfam" id="PF00096">
    <property type="entry name" value="zf-C2H2"/>
    <property type="match status" value="1"/>
</dbReference>
<evidence type="ECO:0000256" key="5">
    <source>
        <dbReference type="ARBA" id="ARBA00022833"/>
    </source>
</evidence>
<evidence type="ECO:0000256" key="6">
    <source>
        <dbReference type="ARBA" id="ARBA00023242"/>
    </source>
</evidence>
<dbReference type="SUPFAM" id="SSF57667">
    <property type="entry name" value="beta-beta-alpha zinc fingers"/>
    <property type="match status" value="3"/>
</dbReference>
<dbReference type="PANTHER" id="PTHR24394">
    <property type="entry name" value="ZINC FINGER PROTEIN"/>
    <property type="match status" value="1"/>
</dbReference>
<name>A0AAN9A906_HALRR</name>
<feature type="domain" description="C2H2-type" evidence="9">
    <location>
        <begin position="456"/>
        <end position="484"/>
    </location>
</feature>
<dbReference type="Gene3D" id="3.30.160.60">
    <property type="entry name" value="Classic Zinc Finger"/>
    <property type="match status" value="4"/>
</dbReference>
<dbReference type="PROSITE" id="PS50157">
    <property type="entry name" value="ZINC_FINGER_C2H2_2"/>
    <property type="match status" value="6"/>
</dbReference>
<feature type="domain" description="C2H2-type" evidence="9">
    <location>
        <begin position="621"/>
        <end position="649"/>
    </location>
</feature>
<keyword evidence="5" id="KW-0862">Zinc</keyword>
<evidence type="ECO:0000256" key="7">
    <source>
        <dbReference type="PROSITE-ProRule" id="PRU00042"/>
    </source>
</evidence>
<accession>A0AAN9A906</accession>
<feature type="compositionally biased region" description="Basic and acidic residues" evidence="8">
    <location>
        <begin position="902"/>
        <end position="927"/>
    </location>
</feature>
<evidence type="ECO:0000313" key="10">
    <source>
        <dbReference type="EMBL" id="KAK7078624.1"/>
    </source>
</evidence>
<evidence type="ECO:0000256" key="1">
    <source>
        <dbReference type="ARBA" id="ARBA00004123"/>
    </source>
</evidence>
<sequence length="1321" mass="149591">MNILQNYERFVHCTPIETPLPKATITTATLSLRLLCHHKMEEAEVKQLISLIESAQLQYEVDESGTVSIVCDPVQLIDSSSIQDEENTSHSSSNILVHDIQCAVSPERENLSHDGAGSSIILKKETRDDITLEEILTEKKVENENFQSDHIECDNAVIHQSSISHPSVNYLLQTTNGQIIQVLESVENAADATPQRNTQSFEDITVGDSFANESMQILVVGSCENGEIFLTDTTDDEMAETTRENIAVPQVMMRPLKGENRVDAILNEDTDIYITLPEDCANSSTVSTINDSDLKSKSYEKVVKFPAINNVAGQQFHQDIKDEESVDVPSDNTSYVRREASQNTSKLFVPYAAQSSSATLAEGSVVHTDKGKMKAFSLSCVTKEENADKKSSLHTIASSFGSWVKILKPVGQEREAKGVNIKEKFPIFSCGDCGTFLHSEWSLKIHRRRYHEEWMDECFICGEKFLNLYYVRTHIREVHSQENSFSCRYCSFKCSLIKEFYKHFKVHVKLQICKNCGKKYMSPKLFQDHVSSCQEKESADYNLLNEASFTQPIKLIKDLDGERDMNYKNDLEELPNQVKMAKNKKTDGEYKIESIYFSQQIKKMALESLPRNSGRGRFRTHRCYLCFKCFSSTSELEKHKEVYHRTKSSQPVRVKTDESLGKDEDDVIKLAARMNAPHCFDEDVEIKSEPLELEENMEDVTIDLDDCMNLKNVIKPMCIACNTYTKTDYRQSCKLFEKISDCDQLEALRSFEKFFPCILNTESVVEPWVLCKKCASLINKITDLEEVLADMKNCLLLRLQGNALSSDEPVRKHILDLPTVKKEDSENMSTNTNNTLSSSSFSHITEKSLADVESFMKKNCEIMEVLQPKRKSGRPRKDKVEKLAPVLLSDEETEAVSNTDSPKQDTVLDKNNTDAEEGCKEGGDKTGVKIENPDVKVDRLHDADTVFVKTEPFHRESETSVTDRESLSWQEDLDESSMKSVKTLTDEDFLIPSCKTKNTSELETDVFTSKLLPAFEFSCSNSLREDNLENVKTINNENKTREESSLSGSSENFCISSFTSKILEKNEVKDDVLSTQVKVGEMSEPLDNKIESEICIEFVKDSQDVKNSSIPSKDSVTLNDTAKATYKEKVTSLKTLEKRKFKGQDEKRLMSYQVTGTATKPWRCSNCHKAFSSQRGACDHYAAFHGGQGFTCEHCQASYVRKRDLIGHYNEVHLNAKPYKCKKCEASFSMHSQLYRHMGTAHMKVKNTSNFECHLCGASFTQKRYRDAHIAVCSTKGVDYAPHRCPHCDKSFKVDSFLMGEGGFGIMDVRRSCMQLCALIV</sequence>
<dbReference type="GO" id="GO:0005634">
    <property type="term" value="C:nucleus"/>
    <property type="evidence" value="ECO:0007669"/>
    <property type="project" value="UniProtKB-SubCell"/>
</dbReference>
<keyword evidence="2" id="KW-0479">Metal-binding</keyword>
<dbReference type="Proteomes" id="UP001381693">
    <property type="component" value="Unassembled WGS sequence"/>
</dbReference>
<keyword evidence="6" id="KW-0539">Nucleus</keyword>
<dbReference type="InterPro" id="IPR036236">
    <property type="entry name" value="Znf_C2H2_sf"/>
</dbReference>
<organism evidence="10 11">
    <name type="scientific">Halocaridina rubra</name>
    <name type="common">Hawaiian red shrimp</name>
    <dbReference type="NCBI Taxonomy" id="373956"/>
    <lineage>
        <taxon>Eukaryota</taxon>
        <taxon>Metazoa</taxon>
        <taxon>Ecdysozoa</taxon>
        <taxon>Arthropoda</taxon>
        <taxon>Crustacea</taxon>
        <taxon>Multicrustacea</taxon>
        <taxon>Malacostraca</taxon>
        <taxon>Eumalacostraca</taxon>
        <taxon>Eucarida</taxon>
        <taxon>Decapoda</taxon>
        <taxon>Pleocyemata</taxon>
        <taxon>Caridea</taxon>
        <taxon>Atyoidea</taxon>
        <taxon>Atyidae</taxon>
        <taxon>Halocaridina</taxon>
    </lineage>
</organism>
<evidence type="ECO:0000256" key="8">
    <source>
        <dbReference type="SAM" id="MobiDB-lite"/>
    </source>
</evidence>
<evidence type="ECO:0000256" key="2">
    <source>
        <dbReference type="ARBA" id="ARBA00022723"/>
    </source>
</evidence>
<feature type="domain" description="C2H2-type" evidence="9">
    <location>
        <begin position="1190"/>
        <end position="1218"/>
    </location>
</feature>
<dbReference type="GO" id="GO:0008270">
    <property type="term" value="F:zinc ion binding"/>
    <property type="evidence" value="ECO:0007669"/>
    <property type="project" value="UniProtKB-KW"/>
</dbReference>
<keyword evidence="11" id="KW-1185">Reference proteome</keyword>
<dbReference type="PANTHER" id="PTHR24394:SF44">
    <property type="entry name" value="ZINC FINGER PROTEIN 271-LIKE"/>
    <property type="match status" value="1"/>
</dbReference>
<keyword evidence="3" id="KW-0677">Repeat</keyword>
<dbReference type="SMART" id="SM00355">
    <property type="entry name" value="ZnF_C2H2"/>
    <property type="match status" value="9"/>
</dbReference>
<feature type="region of interest" description="Disordered" evidence="8">
    <location>
        <begin position="891"/>
        <end position="927"/>
    </location>
</feature>
<protein>
    <recommendedName>
        <fullName evidence="9">C2H2-type domain-containing protein</fullName>
    </recommendedName>
</protein>
<gene>
    <name evidence="10" type="ORF">SK128_023506</name>
</gene>
<dbReference type="GO" id="GO:0000981">
    <property type="term" value="F:DNA-binding transcription factor activity, RNA polymerase II-specific"/>
    <property type="evidence" value="ECO:0007669"/>
    <property type="project" value="TreeGrafter"/>
</dbReference>
<feature type="domain" description="C2H2-type" evidence="9">
    <location>
        <begin position="428"/>
        <end position="451"/>
    </location>
</feature>
<evidence type="ECO:0000256" key="3">
    <source>
        <dbReference type="ARBA" id="ARBA00022737"/>
    </source>
</evidence>
<feature type="domain" description="C2H2-type" evidence="9">
    <location>
        <begin position="1219"/>
        <end position="1247"/>
    </location>
</feature>
<proteinExistence type="predicted"/>
<dbReference type="EMBL" id="JAXCGZ010007734">
    <property type="protein sequence ID" value="KAK7078624.1"/>
    <property type="molecule type" value="Genomic_DNA"/>
</dbReference>